<keyword evidence="3" id="KW-1185">Reference proteome</keyword>
<name>A0A6A0A039_HAELA</name>
<comment type="caution">
    <text evidence="2">The sequence shown here is derived from an EMBL/GenBank/DDBJ whole genome shotgun (WGS) entry which is preliminary data.</text>
</comment>
<gene>
    <name evidence="2" type="ORF">HaLaN_23531</name>
</gene>
<accession>A0A6A0A039</accession>
<dbReference type="AlphaFoldDB" id="A0A6A0A039"/>
<evidence type="ECO:0000313" key="2">
    <source>
        <dbReference type="EMBL" id="GFH25549.1"/>
    </source>
</evidence>
<protein>
    <submittedName>
        <fullName evidence="2">Uncharacterized protein</fullName>
    </submittedName>
</protein>
<reference evidence="2 3" key="1">
    <citation type="submission" date="2020-02" db="EMBL/GenBank/DDBJ databases">
        <title>Draft genome sequence of Haematococcus lacustris strain NIES-144.</title>
        <authorList>
            <person name="Morimoto D."/>
            <person name="Nakagawa S."/>
            <person name="Yoshida T."/>
            <person name="Sawayama S."/>
        </authorList>
    </citation>
    <scope>NUCLEOTIDE SEQUENCE [LARGE SCALE GENOMIC DNA]</scope>
    <source>
        <strain evidence="2 3">NIES-144</strain>
    </source>
</reference>
<evidence type="ECO:0000256" key="1">
    <source>
        <dbReference type="SAM" id="MobiDB-lite"/>
    </source>
</evidence>
<dbReference type="Proteomes" id="UP000485058">
    <property type="component" value="Unassembled WGS sequence"/>
</dbReference>
<feature type="region of interest" description="Disordered" evidence="1">
    <location>
        <begin position="34"/>
        <end position="56"/>
    </location>
</feature>
<evidence type="ECO:0000313" key="3">
    <source>
        <dbReference type="Proteomes" id="UP000485058"/>
    </source>
</evidence>
<proteinExistence type="predicted"/>
<sequence>MGPDKGSGGGASLPEVAALAQRHSQLTSGAQALREQLAPPAGGEEGGAQGQPGAAWAGLLGGQQGLGAADMLRCSFSHLSFNEDAVERLQGLCSSQGGLGQSADLSLDLAWAGS</sequence>
<dbReference type="EMBL" id="BLLF01002845">
    <property type="protein sequence ID" value="GFH25549.1"/>
    <property type="molecule type" value="Genomic_DNA"/>
</dbReference>
<organism evidence="2 3">
    <name type="scientific">Haematococcus lacustris</name>
    <name type="common">Green alga</name>
    <name type="synonym">Haematococcus pluvialis</name>
    <dbReference type="NCBI Taxonomy" id="44745"/>
    <lineage>
        <taxon>Eukaryota</taxon>
        <taxon>Viridiplantae</taxon>
        <taxon>Chlorophyta</taxon>
        <taxon>core chlorophytes</taxon>
        <taxon>Chlorophyceae</taxon>
        <taxon>CS clade</taxon>
        <taxon>Chlamydomonadales</taxon>
        <taxon>Haematococcaceae</taxon>
        <taxon>Haematococcus</taxon>
    </lineage>
</organism>